<dbReference type="Pfam" id="PF00264">
    <property type="entry name" value="Tyrosinase"/>
    <property type="match status" value="1"/>
</dbReference>
<dbReference type="SUPFAM" id="SSF48056">
    <property type="entry name" value="Di-copper centre-containing domain"/>
    <property type="match status" value="1"/>
</dbReference>
<keyword evidence="3" id="KW-0732">Signal</keyword>
<name>A0A9W9VMQ4_9EURO</name>
<gene>
    <name evidence="5" type="ORF">N7509_008493</name>
</gene>
<feature type="domain" description="Tyrosinase copper-binding" evidence="4">
    <location>
        <begin position="286"/>
        <end position="297"/>
    </location>
</feature>
<dbReference type="GO" id="GO:0046872">
    <property type="term" value="F:metal ion binding"/>
    <property type="evidence" value="ECO:0007669"/>
    <property type="project" value="UniProtKB-KW"/>
</dbReference>
<feature type="signal peptide" evidence="3">
    <location>
        <begin position="1"/>
        <end position="19"/>
    </location>
</feature>
<dbReference type="GO" id="GO:0016491">
    <property type="term" value="F:oxidoreductase activity"/>
    <property type="evidence" value="ECO:0007669"/>
    <property type="project" value="InterPro"/>
</dbReference>
<feature type="chain" id="PRO_5040785239" evidence="3">
    <location>
        <begin position="20"/>
        <end position="363"/>
    </location>
</feature>
<keyword evidence="2" id="KW-0186">Copper</keyword>
<accession>A0A9W9VMQ4</accession>
<evidence type="ECO:0000256" key="1">
    <source>
        <dbReference type="ARBA" id="ARBA00022723"/>
    </source>
</evidence>
<dbReference type="OrthoDB" id="6132182at2759"/>
<dbReference type="EMBL" id="JAPZBU010000009">
    <property type="protein sequence ID" value="KAJ5385952.1"/>
    <property type="molecule type" value="Genomic_DNA"/>
</dbReference>
<evidence type="ECO:0000259" key="4">
    <source>
        <dbReference type="PROSITE" id="PS00498"/>
    </source>
</evidence>
<reference evidence="5" key="1">
    <citation type="submission" date="2022-12" db="EMBL/GenBank/DDBJ databases">
        <authorList>
            <person name="Petersen C."/>
        </authorList>
    </citation>
    <scope>NUCLEOTIDE SEQUENCE</scope>
    <source>
        <strain evidence="5">IBT 29677</strain>
    </source>
</reference>
<evidence type="ECO:0000256" key="3">
    <source>
        <dbReference type="SAM" id="SignalP"/>
    </source>
</evidence>
<dbReference type="RefSeq" id="XP_056483750.1">
    <property type="nucleotide sequence ID" value="XM_056633130.1"/>
</dbReference>
<dbReference type="Proteomes" id="UP001147747">
    <property type="component" value="Unassembled WGS sequence"/>
</dbReference>
<dbReference type="Gene3D" id="1.10.1280.10">
    <property type="entry name" value="Di-copper center containing domain from catechol oxidase"/>
    <property type="match status" value="1"/>
</dbReference>
<dbReference type="InterPro" id="IPR050316">
    <property type="entry name" value="Tyrosinase/Hemocyanin"/>
</dbReference>
<dbReference type="PANTHER" id="PTHR11474">
    <property type="entry name" value="TYROSINASE FAMILY MEMBER"/>
    <property type="match status" value="1"/>
</dbReference>
<dbReference type="PRINTS" id="PR00092">
    <property type="entry name" value="TYROSINASE"/>
</dbReference>
<dbReference type="InterPro" id="IPR002227">
    <property type="entry name" value="Tyrosinase_Cu-bd"/>
</dbReference>
<reference evidence="5" key="2">
    <citation type="journal article" date="2023" name="IMA Fungus">
        <title>Comparative genomic study of the Penicillium genus elucidates a diverse pangenome and 15 lateral gene transfer events.</title>
        <authorList>
            <person name="Petersen C."/>
            <person name="Sorensen T."/>
            <person name="Nielsen M.R."/>
            <person name="Sondergaard T.E."/>
            <person name="Sorensen J.L."/>
            <person name="Fitzpatrick D.A."/>
            <person name="Frisvad J.C."/>
            <person name="Nielsen K.L."/>
        </authorList>
    </citation>
    <scope>NUCLEOTIDE SEQUENCE</scope>
    <source>
        <strain evidence="5">IBT 29677</strain>
    </source>
</reference>
<dbReference type="AlphaFoldDB" id="A0A9W9VMQ4"/>
<sequence>MMWLSFSFLLLLVVGDVVAAASAPRLYKHHACERSEAVVRKEWGEMPAAERINYTDAVKCLTRKPPRLPTKDYPGVRSRFDDFVATHINMTLKVHYSGLFLPWHRGFIHLWEHALRDECDYKGHQPYWNWPLYADDLKNSPLFDCSSSSISGDGEYNPDEQPLSGGNVTIPRGSGGGCVPKNCGPFGDLEVHLGPFSRNIVSLTELPEPKFEYNPRCLNRSLNHFVATRYTNETIIRNLMATTNITQFQTAMDHWPARPDGVFGLHGGGHFSLGAAMQDLFASPQDPAFMLHHSMIDRLWTKWQAGDEKTRRYALNGTTTILNPPWGKQVTLDTVLEYGVLDRPRKVREVMNPTSGGMCYTYT</sequence>
<keyword evidence="1" id="KW-0479">Metal-binding</keyword>
<dbReference type="PROSITE" id="PS00498">
    <property type="entry name" value="TYROSINASE_2"/>
    <property type="match status" value="1"/>
</dbReference>
<dbReference type="PANTHER" id="PTHR11474:SF126">
    <property type="entry name" value="TYROSINASE-LIKE PROTEIN TYR-1-RELATED"/>
    <property type="match status" value="1"/>
</dbReference>
<organism evidence="5 6">
    <name type="scientific">Penicillium cosmopolitanum</name>
    <dbReference type="NCBI Taxonomy" id="1131564"/>
    <lineage>
        <taxon>Eukaryota</taxon>
        <taxon>Fungi</taxon>
        <taxon>Dikarya</taxon>
        <taxon>Ascomycota</taxon>
        <taxon>Pezizomycotina</taxon>
        <taxon>Eurotiomycetes</taxon>
        <taxon>Eurotiomycetidae</taxon>
        <taxon>Eurotiales</taxon>
        <taxon>Aspergillaceae</taxon>
        <taxon>Penicillium</taxon>
    </lineage>
</organism>
<dbReference type="GeneID" id="81372110"/>
<comment type="caution">
    <text evidence="5">The sequence shown here is derived from an EMBL/GenBank/DDBJ whole genome shotgun (WGS) entry which is preliminary data.</text>
</comment>
<evidence type="ECO:0000313" key="6">
    <source>
        <dbReference type="Proteomes" id="UP001147747"/>
    </source>
</evidence>
<protein>
    <submittedName>
        <fullName evidence="5">N-acetyl-6-hydroxytryptophan oxidase ivoB</fullName>
    </submittedName>
</protein>
<keyword evidence="6" id="KW-1185">Reference proteome</keyword>
<evidence type="ECO:0000313" key="5">
    <source>
        <dbReference type="EMBL" id="KAJ5385952.1"/>
    </source>
</evidence>
<evidence type="ECO:0000256" key="2">
    <source>
        <dbReference type="ARBA" id="ARBA00023008"/>
    </source>
</evidence>
<proteinExistence type="predicted"/>
<dbReference type="InterPro" id="IPR008922">
    <property type="entry name" value="Di-copper_centre_dom_sf"/>
</dbReference>